<dbReference type="STRING" id="1442368.A0A0D2FE12"/>
<dbReference type="InterPro" id="IPR011032">
    <property type="entry name" value="GroES-like_sf"/>
</dbReference>
<dbReference type="Pfam" id="PF00107">
    <property type="entry name" value="ADH_zinc_N"/>
    <property type="match status" value="1"/>
</dbReference>
<dbReference type="GeneID" id="25299740"/>
<dbReference type="GO" id="GO:0034079">
    <property type="term" value="P:butanediol biosynthetic process"/>
    <property type="evidence" value="ECO:0007669"/>
    <property type="project" value="TreeGrafter"/>
</dbReference>
<evidence type="ECO:0000259" key="9">
    <source>
        <dbReference type="Pfam" id="PF08240"/>
    </source>
</evidence>
<comment type="similarity">
    <text evidence="3">Belongs to the zinc-containing alcohol dehydrogenase family.</text>
</comment>
<keyword evidence="7" id="KW-0520">NAD</keyword>
<evidence type="ECO:0000313" key="11">
    <source>
        <dbReference type="Proteomes" id="UP000053029"/>
    </source>
</evidence>
<dbReference type="RefSeq" id="XP_013288670.1">
    <property type="nucleotide sequence ID" value="XM_013433216.1"/>
</dbReference>
<dbReference type="Pfam" id="PF08240">
    <property type="entry name" value="ADH_N"/>
    <property type="match status" value="1"/>
</dbReference>
<dbReference type="GO" id="GO:0000721">
    <property type="term" value="F:(R,R)-butanediol dehydrogenase activity"/>
    <property type="evidence" value="ECO:0007669"/>
    <property type="project" value="TreeGrafter"/>
</dbReference>
<comment type="cofactor">
    <cofactor evidence="1">
        <name>Zn(2+)</name>
        <dbReference type="ChEBI" id="CHEBI:29105"/>
    </cofactor>
</comment>
<dbReference type="EMBL" id="KN846969">
    <property type="protein sequence ID" value="KIW84862.1"/>
    <property type="molecule type" value="Genomic_DNA"/>
</dbReference>
<dbReference type="HOGENOM" id="CLU_026673_11_0_1"/>
<evidence type="ECO:0000256" key="6">
    <source>
        <dbReference type="ARBA" id="ARBA00023002"/>
    </source>
</evidence>
<organism evidence="10 11">
    <name type="scientific">Fonsecaea pedrosoi CBS 271.37</name>
    <dbReference type="NCBI Taxonomy" id="1442368"/>
    <lineage>
        <taxon>Eukaryota</taxon>
        <taxon>Fungi</taxon>
        <taxon>Dikarya</taxon>
        <taxon>Ascomycota</taxon>
        <taxon>Pezizomycotina</taxon>
        <taxon>Eurotiomycetes</taxon>
        <taxon>Chaetothyriomycetidae</taxon>
        <taxon>Chaetothyriales</taxon>
        <taxon>Herpotrichiellaceae</taxon>
        <taxon>Fonsecaea</taxon>
    </lineage>
</organism>
<keyword evidence="11" id="KW-1185">Reference proteome</keyword>
<gene>
    <name evidence="10" type="ORF">Z517_00250</name>
</gene>
<evidence type="ECO:0000256" key="1">
    <source>
        <dbReference type="ARBA" id="ARBA00001947"/>
    </source>
</evidence>
<dbReference type="VEuPathDB" id="FungiDB:Z517_00250"/>
<evidence type="ECO:0000256" key="7">
    <source>
        <dbReference type="ARBA" id="ARBA00023027"/>
    </source>
</evidence>
<dbReference type="GO" id="GO:0005737">
    <property type="term" value="C:cytoplasm"/>
    <property type="evidence" value="ECO:0007669"/>
    <property type="project" value="TreeGrafter"/>
</dbReference>
<dbReference type="InterPro" id="IPR013149">
    <property type="entry name" value="ADH-like_C"/>
</dbReference>
<dbReference type="FunFam" id="3.40.50.720:FF:000068">
    <property type="entry name" value="Sorbitol dehydrogenase"/>
    <property type="match status" value="1"/>
</dbReference>
<dbReference type="Gene3D" id="3.40.50.720">
    <property type="entry name" value="NAD(P)-binding Rossmann-like Domain"/>
    <property type="match status" value="1"/>
</dbReference>
<dbReference type="PANTHER" id="PTHR43161">
    <property type="entry name" value="SORBITOL DEHYDROGENASE"/>
    <property type="match status" value="1"/>
</dbReference>
<feature type="domain" description="Alcohol dehydrogenase-like N-terminal" evidence="9">
    <location>
        <begin position="23"/>
        <end position="146"/>
    </location>
</feature>
<dbReference type="SUPFAM" id="SSF51735">
    <property type="entry name" value="NAD(P)-binding Rossmann-fold domains"/>
    <property type="match status" value="1"/>
</dbReference>
<sequence>MRALRYHGNRDIRLEDVPEPECKPGWIKLKNGFTGICGTDLHEYTTGPSWVPTTPHNLTGATMPCTIGHEFSGTIVEVGEGPSNFKVGQKVAVEPCISDGTCEECKEGFPVMCGNLAVVGFSGWDGGGGMAEYVCLPPKNIHIVPDSMSLEVAALVEPLTVPWRAIKASGFKAGQSALVLGAGPIGLMTILCLQAFGAGKILVSDPAKGRLELAQSLGAEHVLDPTRDDVGLISKGICDGRGPHVVFECAGVQSSLNTAFAAVRKRGTVLGLALWESKATVDPNEIVLGQIKYVGILPYVPGDFQEVINAIAAGEIHRPERLISAKIPVEHVVSRGFELLLNDKSNAVKVLVEPLSNSSSVGNKQI</sequence>
<evidence type="ECO:0000256" key="3">
    <source>
        <dbReference type="ARBA" id="ARBA00008072"/>
    </source>
</evidence>
<keyword evidence="5" id="KW-0862">Zinc</keyword>
<dbReference type="PANTHER" id="PTHR43161:SF23">
    <property type="entry name" value="(R,R)-BUTANEDIOL DEHYDROGENASE-RELATED"/>
    <property type="match status" value="1"/>
</dbReference>
<evidence type="ECO:0008006" key="12">
    <source>
        <dbReference type="Google" id="ProtNLM"/>
    </source>
</evidence>
<dbReference type="GO" id="GO:0046872">
    <property type="term" value="F:metal ion binding"/>
    <property type="evidence" value="ECO:0007669"/>
    <property type="project" value="UniProtKB-KW"/>
</dbReference>
<dbReference type="SUPFAM" id="SSF50129">
    <property type="entry name" value="GroES-like"/>
    <property type="match status" value="1"/>
</dbReference>
<evidence type="ECO:0000313" key="10">
    <source>
        <dbReference type="EMBL" id="KIW84862.1"/>
    </source>
</evidence>
<keyword evidence="4" id="KW-0479">Metal-binding</keyword>
<dbReference type="AlphaFoldDB" id="A0A0D2FE12"/>
<dbReference type="OrthoDB" id="3941538at2759"/>
<keyword evidence="6" id="KW-0560">Oxidoreductase</keyword>
<feature type="domain" description="Alcohol dehydrogenase-like C-terminal" evidence="8">
    <location>
        <begin position="184"/>
        <end position="312"/>
    </location>
</feature>
<protein>
    <recommendedName>
        <fullName evidence="12">Enoyl reductase (ER) domain-containing protein</fullName>
    </recommendedName>
</protein>
<comment type="pathway">
    <text evidence="2">Carbohydrate degradation.</text>
</comment>
<accession>A0A0D2FE12</accession>
<reference evidence="10 11" key="1">
    <citation type="submission" date="2015-01" db="EMBL/GenBank/DDBJ databases">
        <title>The Genome Sequence of Fonsecaea pedrosoi CBS 271.37.</title>
        <authorList>
            <consortium name="The Broad Institute Genomics Platform"/>
            <person name="Cuomo C."/>
            <person name="de Hoog S."/>
            <person name="Gorbushina A."/>
            <person name="Stielow B."/>
            <person name="Teixiera M."/>
            <person name="Abouelleil A."/>
            <person name="Chapman S.B."/>
            <person name="Priest M."/>
            <person name="Young S.K."/>
            <person name="Wortman J."/>
            <person name="Nusbaum C."/>
            <person name="Birren B."/>
        </authorList>
    </citation>
    <scope>NUCLEOTIDE SEQUENCE [LARGE SCALE GENOMIC DNA]</scope>
    <source>
        <strain evidence="10 11">CBS 271.37</strain>
    </source>
</reference>
<evidence type="ECO:0000256" key="2">
    <source>
        <dbReference type="ARBA" id="ARBA00004921"/>
    </source>
</evidence>
<dbReference type="Gene3D" id="3.90.180.10">
    <property type="entry name" value="Medium-chain alcohol dehydrogenases, catalytic domain"/>
    <property type="match status" value="1"/>
</dbReference>
<evidence type="ECO:0000256" key="4">
    <source>
        <dbReference type="ARBA" id="ARBA00022723"/>
    </source>
</evidence>
<dbReference type="InterPro" id="IPR013154">
    <property type="entry name" value="ADH-like_N"/>
</dbReference>
<evidence type="ECO:0000259" key="8">
    <source>
        <dbReference type="Pfam" id="PF00107"/>
    </source>
</evidence>
<dbReference type="CDD" id="cd08233">
    <property type="entry name" value="butanediol_DH_like"/>
    <property type="match status" value="1"/>
</dbReference>
<proteinExistence type="inferred from homology"/>
<name>A0A0D2FE12_9EURO</name>
<dbReference type="InterPro" id="IPR036291">
    <property type="entry name" value="NAD(P)-bd_dom_sf"/>
</dbReference>
<evidence type="ECO:0000256" key="5">
    <source>
        <dbReference type="ARBA" id="ARBA00022833"/>
    </source>
</evidence>
<dbReference type="Proteomes" id="UP000053029">
    <property type="component" value="Unassembled WGS sequence"/>
</dbReference>